<protein>
    <submittedName>
        <fullName evidence="3">DUF58 domain-containing protein</fullName>
    </submittedName>
</protein>
<dbReference type="OrthoDB" id="3263at2157"/>
<organism evidence="3 4">
    <name type="scientific">Halapricum salinum</name>
    <dbReference type="NCBI Taxonomy" id="1457250"/>
    <lineage>
        <taxon>Archaea</taxon>
        <taxon>Methanobacteriati</taxon>
        <taxon>Methanobacteriota</taxon>
        <taxon>Stenosarchaea group</taxon>
        <taxon>Halobacteria</taxon>
        <taxon>Halobacteriales</taxon>
        <taxon>Haloarculaceae</taxon>
        <taxon>Halapricum</taxon>
    </lineage>
</organism>
<dbReference type="AlphaFoldDB" id="A0A4D6HDU3"/>
<sequence>MRATRRLQWLGATSGLLAVLAVLTERPLLLAGGAATAVLVLAVQLRFLGQLRALDDRLAVEVGVGRTNVRTNETAPLTLSIAGAEYPGPLTATVDLPPSVSAEETPIQISLDRAEHDGQTTAELTFPVAGTSTIDGVEIAVEDRYGLFHETVTRGEPTTITVEPTQPRAVHVGQGGERTTSTLGGHRSGQLGQGIDPAELREYVPGDTVRDIDWKATARLGDPHVREYEVETDRRTLLFVDHRHSLGRDSEGETMLAYLREVALALTATARDLDDPLGLYTVGDGGTTAEFAPSTNPRHYERIRSQLLDLGPTSERDASVDVDSLGPAAETDALGPAAATRRAASLDGTSAFEGTLRPYFSSRTEYLTQLTEKPLFRTVKTQRAHLEGSVWSVVLTDDIDRAELRETVDLARRGPGHVLVFVTPRVLFEPGGLSDLESAYERYRDFENFRRDLDRLPGVTAYEVGPADRIDALLATRRRERV</sequence>
<dbReference type="STRING" id="1457250.GCA_000755225_00702"/>
<evidence type="ECO:0000256" key="1">
    <source>
        <dbReference type="SAM" id="MobiDB-lite"/>
    </source>
</evidence>
<gene>
    <name evidence="3" type="ORF">DV733_10955</name>
</gene>
<keyword evidence="4" id="KW-1185">Reference proteome</keyword>
<accession>A0A4D6HDU3</accession>
<dbReference type="InterPro" id="IPR002881">
    <property type="entry name" value="DUF58"/>
</dbReference>
<evidence type="ECO:0000313" key="3">
    <source>
        <dbReference type="EMBL" id="QCC51721.1"/>
    </source>
</evidence>
<dbReference type="EMBL" id="CP031310">
    <property type="protein sequence ID" value="QCC51721.1"/>
    <property type="molecule type" value="Genomic_DNA"/>
</dbReference>
<dbReference type="RefSeq" id="WP_049994665.1">
    <property type="nucleotide sequence ID" value="NZ_CP031310.1"/>
</dbReference>
<reference evidence="3 4" key="1">
    <citation type="journal article" date="2019" name="Nat. Commun.">
        <title>A new type of DNA phosphorothioation-based antiviral system in archaea.</title>
        <authorList>
            <person name="Xiong L."/>
            <person name="Liu S."/>
            <person name="Chen S."/>
            <person name="Xiao Y."/>
            <person name="Zhu B."/>
            <person name="Gao Y."/>
            <person name="Zhang Y."/>
            <person name="Chen B."/>
            <person name="Luo J."/>
            <person name="Deng Z."/>
            <person name="Chen X."/>
            <person name="Wang L."/>
            <person name="Chen S."/>
        </authorList>
    </citation>
    <scope>NUCLEOTIDE SEQUENCE [LARGE SCALE GENOMIC DNA]</scope>
    <source>
        <strain evidence="3 4">CBA1105</strain>
    </source>
</reference>
<name>A0A4D6HDU3_9EURY</name>
<dbReference type="Proteomes" id="UP000296706">
    <property type="component" value="Chromosome"/>
</dbReference>
<feature type="region of interest" description="Disordered" evidence="1">
    <location>
        <begin position="171"/>
        <end position="193"/>
    </location>
</feature>
<evidence type="ECO:0000313" key="4">
    <source>
        <dbReference type="Proteomes" id="UP000296706"/>
    </source>
</evidence>
<evidence type="ECO:0000259" key="2">
    <source>
        <dbReference type="Pfam" id="PF01882"/>
    </source>
</evidence>
<dbReference type="PANTHER" id="PTHR33608:SF6">
    <property type="entry name" value="BLL2464 PROTEIN"/>
    <property type="match status" value="1"/>
</dbReference>
<dbReference type="Pfam" id="PF01882">
    <property type="entry name" value="DUF58"/>
    <property type="match status" value="1"/>
</dbReference>
<feature type="domain" description="DUF58" evidence="2">
    <location>
        <begin position="199"/>
        <end position="329"/>
    </location>
</feature>
<dbReference type="GeneID" id="39848387"/>
<dbReference type="KEGG" id="hsn:DV733_10955"/>
<proteinExistence type="predicted"/>
<dbReference type="PANTHER" id="PTHR33608">
    <property type="entry name" value="BLL2464 PROTEIN"/>
    <property type="match status" value="1"/>
</dbReference>